<proteinExistence type="predicted"/>
<dbReference type="InterPro" id="IPR024265">
    <property type="entry name" value="DUF3788"/>
</dbReference>
<dbReference type="EMBL" id="DF820466">
    <property type="protein sequence ID" value="GAK58040.1"/>
    <property type="molecule type" value="Genomic_DNA"/>
</dbReference>
<dbReference type="Proteomes" id="UP000030661">
    <property type="component" value="Unassembled WGS sequence"/>
</dbReference>
<name>A0A081C0D5_VECG1</name>
<dbReference type="eggNOG" id="COG3708">
    <property type="taxonomic scope" value="Bacteria"/>
</dbReference>
<protein>
    <recommendedName>
        <fullName evidence="3">DUF3788 domain-containing protein</fullName>
    </recommendedName>
</protein>
<sequence>MVDRGKEPDPQSVTAWIGPENYQRWVSTLEFIETNYPGVFQPEWLFGGKKHGWSLRFKKSKSFCTLIPELNQFLLLIVFGAVERQKAELILPKLNSHVREDYLSATTYHDGKWLAVAVDSEEVLTDVKRLLVIKRKPKPS</sequence>
<dbReference type="Pfam" id="PF12663">
    <property type="entry name" value="DUF3788"/>
    <property type="match status" value="1"/>
</dbReference>
<gene>
    <name evidence="1" type="ORF">U27_05013</name>
</gene>
<dbReference type="AlphaFoldDB" id="A0A081C0D5"/>
<accession>A0A081C0D5</accession>
<dbReference type="STRING" id="1499967.U27_05013"/>
<organism evidence="1">
    <name type="scientific">Vecturithrix granuli</name>
    <dbReference type="NCBI Taxonomy" id="1499967"/>
    <lineage>
        <taxon>Bacteria</taxon>
        <taxon>Candidatus Moduliflexota</taxon>
        <taxon>Candidatus Vecturitrichia</taxon>
        <taxon>Candidatus Vecturitrichales</taxon>
        <taxon>Candidatus Vecturitrichaceae</taxon>
        <taxon>Candidatus Vecturithrix</taxon>
    </lineage>
</organism>
<evidence type="ECO:0008006" key="3">
    <source>
        <dbReference type="Google" id="ProtNLM"/>
    </source>
</evidence>
<reference evidence="1" key="1">
    <citation type="journal article" date="2015" name="PeerJ">
        <title>First genomic representation of candidate bacterial phylum KSB3 points to enhanced environmental sensing as a trigger of wastewater bulking.</title>
        <authorList>
            <person name="Sekiguchi Y."/>
            <person name="Ohashi A."/>
            <person name="Parks D.H."/>
            <person name="Yamauchi T."/>
            <person name="Tyson G.W."/>
            <person name="Hugenholtz P."/>
        </authorList>
    </citation>
    <scope>NUCLEOTIDE SEQUENCE [LARGE SCALE GENOMIC DNA]</scope>
</reference>
<evidence type="ECO:0000313" key="2">
    <source>
        <dbReference type="Proteomes" id="UP000030661"/>
    </source>
</evidence>
<keyword evidence="2" id="KW-1185">Reference proteome</keyword>
<evidence type="ECO:0000313" key="1">
    <source>
        <dbReference type="EMBL" id="GAK58040.1"/>
    </source>
</evidence>
<dbReference type="HOGENOM" id="CLU_125862_0_0_0"/>